<gene>
    <name evidence="2" type="ORF">GCM10009560_31660</name>
</gene>
<feature type="transmembrane region" description="Helical" evidence="1">
    <location>
        <begin position="170"/>
        <end position="188"/>
    </location>
</feature>
<keyword evidence="1" id="KW-1133">Transmembrane helix</keyword>
<organism evidence="2 3">
    <name type="scientific">Nonomuraea longicatena</name>
    <dbReference type="NCBI Taxonomy" id="83682"/>
    <lineage>
        <taxon>Bacteria</taxon>
        <taxon>Bacillati</taxon>
        <taxon>Actinomycetota</taxon>
        <taxon>Actinomycetes</taxon>
        <taxon>Streptosporangiales</taxon>
        <taxon>Streptosporangiaceae</taxon>
        <taxon>Nonomuraea</taxon>
    </lineage>
</organism>
<feature type="transmembrane region" description="Helical" evidence="1">
    <location>
        <begin position="21"/>
        <end position="38"/>
    </location>
</feature>
<evidence type="ECO:0000313" key="2">
    <source>
        <dbReference type="EMBL" id="GAA0928535.1"/>
    </source>
</evidence>
<dbReference type="EMBL" id="BAAAHQ010000015">
    <property type="protein sequence ID" value="GAA0928535.1"/>
    <property type="molecule type" value="Genomic_DNA"/>
</dbReference>
<name>A0ABN1PJ31_9ACTN</name>
<proteinExistence type="predicted"/>
<feature type="transmembrane region" description="Helical" evidence="1">
    <location>
        <begin position="58"/>
        <end position="76"/>
    </location>
</feature>
<protein>
    <recommendedName>
        <fullName evidence="4">ABC transporter permease</fullName>
    </recommendedName>
</protein>
<evidence type="ECO:0000313" key="3">
    <source>
        <dbReference type="Proteomes" id="UP001501578"/>
    </source>
</evidence>
<accession>A0ABN1PJ31</accession>
<evidence type="ECO:0000256" key="1">
    <source>
        <dbReference type="SAM" id="Phobius"/>
    </source>
</evidence>
<comment type="caution">
    <text evidence="2">The sequence shown here is derived from an EMBL/GenBank/DDBJ whole genome shotgun (WGS) entry which is preliminary data.</text>
</comment>
<evidence type="ECO:0008006" key="4">
    <source>
        <dbReference type="Google" id="ProtNLM"/>
    </source>
</evidence>
<keyword evidence="1" id="KW-0812">Transmembrane</keyword>
<reference evidence="3" key="1">
    <citation type="journal article" date="2019" name="Int. J. Syst. Evol. Microbiol.">
        <title>The Global Catalogue of Microorganisms (GCM) 10K type strain sequencing project: providing services to taxonomists for standard genome sequencing and annotation.</title>
        <authorList>
            <consortium name="The Broad Institute Genomics Platform"/>
            <consortium name="The Broad Institute Genome Sequencing Center for Infectious Disease"/>
            <person name="Wu L."/>
            <person name="Ma J."/>
        </authorList>
    </citation>
    <scope>NUCLEOTIDE SEQUENCE [LARGE SCALE GENOMIC DNA]</scope>
    <source>
        <strain evidence="3">JCM 11136</strain>
    </source>
</reference>
<feature type="transmembrane region" description="Helical" evidence="1">
    <location>
        <begin position="143"/>
        <end position="163"/>
    </location>
</feature>
<dbReference type="Proteomes" id="UP001501578">
    <property type="component" value="Unassembled WGS sequence"/>
</dbReference>
<dbReference type="RefSeq" id="WP_343950614.1">
    <property type="nucleotide sequence ID" value="NZ_BAAAHQ010000015.1"/>
</dbReference>
<keyword evidence="3" id="KW-1185">Reference proteome</keyword>
<keyword evidence="1" id="KW-0472">Membrane</keyword>
<sequence>MRAALSAEWVKMRSVPATAQAVGVATLTIVLGLVWTLYVADVAEDRGRAVSAMAPELGFLPLVQISMAVLGVLAITPEYAGGQIRSTLAAVPSRGRLVLAKAVAVGGVTLATGTVVILATYTVGRVLAGDGLVDYRSDGLHTVAGPVLSVAVLALAGLGLGLATRSTAGGIVTVAGLLFVLPGIAAYLPEPWNERLSAVLIRDLTSAVGGDGTLPPWAAVLALLAYAVIPLAAGHHLMRRRDV</sequence>
<feature type="transmembrane region" description="Helical" evidence="1">
    <location>
        <begin position="214"/>
        <end position="233"/>
    </location>
</feature>
<feature type="transmembrane region" description="Helical" evidence="1">
    <location>
        <begin position="97"/>
        <end position="123"/>
    </location>
</feature>